<evidence type="ECO:0000256" key="1">
    <source>
        <dbReference type="SAM" id="MobiDB-lite"/>
    </source>
</evidence>
<name>A0A0B6YWY9_9EUPU</name>
<feature type="non-terminal residue" evidence="2">
    <location>
        <position position="83"/>
    </location>
</feature>
<accession>A0A0B6YWY9</accession>
<dbReference type="EMBL" id="HACG01013095">
    <property type="protein sequence ID" value="CEK59960.1"/>
    <property type="molecule type" value="Transcribed_RNA"/>
</dbReference>
<reference evidence="2" key="1">
    <citation type="submission" date="2014-12" db="EMBL/GenBank/DDBJ databases">
        <title>Insight into the proteome of Arion vulgaris.</title>
        <authorList>
            <person name="Aradska J."/>
            <person name="Bulat T."/>
            <person name="Smidak R."/>
            <person name="Sarate P."/>
            <person name="Gangsoo J."/>
            <person name="Sialana F."/>
            <person name="Bilban M."/>
            <person name="Lubec G."/>
        </authorList>
    </citation>
    <scope>NUCLEOTIDE SEQUENCE</scope>
    <source>
        <tissue evidence="2">Skin</tissue>
    </source>
</reference>
<dbReference type="AlphaFoldDB" id="A0A0B6YWY9"/>
<feature type="region of interest" description="Disordered" evidence="1">
    <location>
        <begin position="1"/>
        <end position="83"/>
    </location>
</feature>
<organism evidence="2">
    <name type="scientific">Arion vulgaris</name>
    <dbReference type="NCBI Taxonomy" id="1028688"/>
    <lineage>
        <taxon>Eukaryota</taxon>
        <taxon>Metazoa</taxon>
        <taxon>Spiralia</taxon>
        <taxon>Lophotrochozoa</taxon>
        <taxon>Mollusca</taxon>
        <taxon>Gastropoda</taxon>
        <taxon>Heterobranchia</taxon>
        <taxon>Euthyneura</taxon>
        <taxon>Panpulmonata</taxon>
        <taxon>Eupulmonata</taxon>
        <taxon>Stylommatophora</taxon>
        <taxon>Helicina</taxon>
        <taxon>Arionoidea</taxon>
        <taxon>Arionidae</taxon>
        <taxon>Arion</taxon>
    </lineage>
</organism>
<feature type="non-terminal residue" evidence="2">
    <location>
        <position position="1"/>
    </location>
</feature>
<protein>
    <submittedName>
        <fullName evidence="2">Uncharacterized protein</fullName>
    </submittedName>
</protein>
<sequence length="83" mass="8819">NSTSAPVAQSGEGIKQSKPQSKLAKLLSRDSAVASLPKQENTEQADPSLPRKRAYRLKNIGSQQEQDVEAAPSPSTAAESIDE</sequence>
<proteinExistence type="predicted"/>
<evidence type="ECO:0000313" key="2">
    <source>
        <dbReference type="EMBL" id="CEK59960.1"/>
    </source>
</evidence>
<gene>
    <name evidence="2" type="primary">ORF37984</name>
</gene>
<feature type="compositionally biased region" description="Low complexity" evidence="1">
    <location>
        <begin position="69"/>
        <end position="83"/>
    </location>
</feature>